<feature type="transmembrane region" description="Helical" evidence="1">
    <location>
        <begin position="173"/>
        <end position="196"/>
    </location>
</feature>
<feature type="transmembrane region" description="Helical" evidence="1">
    <location>
        <begin position="87"/>
        <end position="107"/>
    </location>
</feature>
<proteinExistence type="predicted"/>
<evidence type="ECO:0000313" key="2">
    <source>
        <dbReference type="EMBL" id="SDR92693.1"/>
    </source>
</evidence>
<dbReference type="AlphaFoldDB" id="A0A1H1N0V6"/>
<organism evidence="2 3">
    <name type="scientific">Microlunatus soli</name>
    <dbReference type="NCBI Taxonomy" id="630515"/>
    <lineage>
        <taxon>Bacteria</taxon>
        <taxon>Bacillati</taxon>
        <taxon>Actinomycetota</taxon>
        <taxon>Actinomycetes</taxon>
        <taxon>Propionibacteriales</taxon>
        <taxon>Propionibacteriaceae</taxon>
        <taxon>Microlunatus</taxon>
    </lineage>
</organism>
<evidence type="ECO:0000256" key="1">
    <source>
        <dbReference type="SAM" id="Phobius"/>
    </source>
</evidence>
<accession>A0A1H1N0V6</accession>
<feature type="transmembrane region" description="Helical" evidence="1">
    <location>
        <begin position="147"/>
        <end position="167"/>
    </location>
</feature>
<feature type="transmembrane region" description="Helical" evidence="1">
    <location>
        <begin position="60"/>
        <end position="81"/>
    </location>
</feature>
<reference evidence="2 3" key="1">
    <citation type="submission" date="2016-10" db="EMBL/GenBank/DDBJ databases">
        <authorList>
            <person name="de Groot N.N."/>
        </authorList>
    </citation>
    <scope>NUCLEOTIDE SEQUENCE [LARGE SCALE GENOMIC DNA]</scope>
    <source>
        <strain evidence="2 3">DSM 21800</strain>
    </source>
</reference>
<protein>
    <recommendedName>
        <fullName evidence="4">Intracellular septation protein A</fullName>
    </recommendedName>
</protein>
<evidence type="ECO:0000313" key="3">
    <source>
        <dbReference type="Proteomes" id="UP000199103"/>
    </source>
</evidence>
<dbReference type="OrthoDB" id="4544430at2"/>
<dbReference type="RefSeq" id="WP_157683146.1">
    <property type="nucleotide sequence ID" value="NZ_LT629772.1"/>
</dbReference>
<evidence type="ECO:0008006" key="4">
    <source>
        <dbReference type="Google" id="ProtNLM"/>
    </source>
</evidence>
<dbReference type="Proteomes" id="UP000199103">
    <property type="component" value="Chromosome I"/>
</dbReference>
<gene>
    <name evidence="2" type="ORF">SAMN04489812_0334</name>
</gene>
<dbReference type="NCBIfam" id="NF041646">
    <property type="entry name" value="VC0807_fam"/>
    <property type="match status" value="1"/>
</dbReference>
<sequence>MPGSTTTTSGVARLAVDVGLPLVTYYSLHAFGVSDRVALIAAAVAAGGRLLWEALARRRVTWFAAVMLAVFGAGVLLTFTGGDARMILLKDSVGTAMIGTVFLLSLLGREPFTLSSSHSWRPGQAEQLAALYGTVPGVRRAFRMTTLGWGLGMLGESALRVPLIYLLPVEVMVGLSSALMIAVMATLTAWTVGYLVRSARRTPQLRVLLPTGRGSVR</sequence>
<dbReference type="STRING" id="630515.SAMN04489812_0334"/>
<keyword evidence="1" id="KW-0472">Membrane</keyword>
<feature type="transmembrane region" description="Helical" evidence="1">
    <location>
        <begin position="26"/>
        <end position="48"/>
    </location>
</feature>
<keyword evidence="1" id="KW-0812">Transmembrane</keyword>
<dbReference type="EMBL" id="LT629772">
    <property type="protein sequence ID" value="SDR92693.1"/>
    <property type="molecule type" value="Genomic_DNA"/>
</dbReference>
<keyword evidence="3" id="KW-1185">Reference proteome</keyword>
<name>A0A1H1N0V6_9ACTN</name>
<keyword evidence="1" id="KW-1133">Transmembrane helix</keyword>